<sequence>MSTIPLGIPYFRNPKELPAPLPTTSEIPVSNDIIKGAEAWATRKFVSVGKHFIAKYSPSNDEIEGENLLFLERNNLLGFAPRLYAMWRGVDRSLFLLMERLPGKTLESLWPTLPNPDNDRILVQIRDILRGIRSLPHQGFFGAVNKSHIPHHLFYWPKYPAHVSGPFTTERTLVQGLISKSRLNAQDNKRYSYLADFFESQLMRDLVVDGRMPMFTQSDLQRKPIPVEEVEVESAPDRKQFHVSLVDWESAGWYPVYWEHFAAFFALKWDDDWCCKVGDVIDGWPAETAMMEMIYQDLWL</sequence>
<dbReference type="Proteomes" id="UP000254866">
    <property type="component" value="Unassembled WGS sequence"/>
</dbReference>
<dbReference type="InterPro" id="IPR051678">
    <property type="entry name" value="AGP_Transferase"/>
</dbReference>
<dbReference type="RefSeq" id="XP_031871114.1">
    <property type="nucleotide sequence ID" value="XM_032011421.1"/>
</dbReference>
<dbReference type="PANTHER" id="PTHR21310:SF48">
    <property type="entry name" value="AMINOGLYCOSIDE PHOSPHOTRANSFERASE DOMAIN-CONTAINING PROTEIN"/>
    <property type="match status" value="1"/>
</dbReference>
<name>A0A370TSJ3_9HELO</name>
<evidence type="ECO:0000313" key="1">
    <source>
        <dbReference type="EMBL" id="RDL38458.1"/>
    </source>
</evidence>
<accession>A0A370TSJ3</accession>
<reference evidence="1 2" key="1">
    <citation type="journal article" date="2018" name="IMA Fungus">
        <title>IMA Genome-F 9: Draft genome sequence of Annulohypoxylon stygium, Aspergillus mulundensis, Berkeleyomyces basicola (syn. Thielaviopsis basicola), Ceratocystis smalleyi, two Cercospora beticola strains, Coleophoma cylindrospora, Fusarium fracticaudum, Phialophora cf. hyalina, and Morchella septimelata.</title>
        <authorList>
            <person name="Wingfield B.D."/>
            <person name="Bills G.F."/>
            <person name="Dong Y."/>
            <person name="Huang W."/>
            <person name="Nel W.J."/>
            <person name="Swalarsk-Parry B.S."/>
            <person name="Vaghefi N."/>
            <person name="Wilken P.M."/>
            <person name="An Z."/>
            <person name="de Beer Z.W."/>
            <person name="De Vos L."/>
            <person name="Chen L."/>
            <person name="Duong T.A."/>
            <person name="Gao Y."/>
            <person name="Hammerbacher A."/>
            <person name="Kikkert J.R."/>
            <person name="Li Y."/>
            <person name="Li H."/>
            <person name="Li K."/>
            <person name="Li Q."/>
            <person name="Liu X."/>
            <person name="Ma X."/>
            <person name="Naidoo K."/>
            <person name="Pethybridge S.J."/>
            <person name="Sun J."/>
            <person name="Steenkamp E.T."/>
            <person name="van der Nest M.A."/>
            <person name="van Wyk S."/>
            <person name="Wingfield M.J."/>
            <person name="Xiong C."/>
            <person name="Yue Q."/>
            <person name="Zhang X."/>
        </authorList>
    </citation>
    <scope>NUCLEOTIDE SEQUENCE [LARGE SCALE GENOMIC DNA]</scope>
    <source>
        <strain evidence="1 2">BP 5553</strain>
    </source>
</reference>
<protein>
    <recommendedName>
        <fullName evidence="3">Protein kinase-like (PK-like)</fullName>
    </recommendedName>
</protein>
<dbReference type="SUPFAM" id="SSF56112">
    <property type="entry name" value="Protein kinase-like (PK-like)"/>
    <property type="match status" value="1"/>
</dbReference>
<evidence type="ECO:0008006" key="3">
    <source>
        <dbReference type="Google" id="ProtNLM"/>
    </source>
</evidence>
<dbReference type="STRING" id="2656787.A0A370TSJ3"/>
<organism evidence="1 2">
    <name type="scientific">Venustampulla echinocandica</name>
    <dbReference type="NCBI Taxonomy" id="2656787"/>
    <lineage>
        <taxon>Eukaryota</taxon>
        <taxon>Fungi</taxon>
        <taxon>Dikarya</taxon>
        <taxon>Ascomycota</taxon>
        <taxon>Pezizomycotina</taxon>
        <taxon>Leotiomycetes</taxon>
        <taxon>Helotiales</taxon>
        <taxon>Pleuroascaceae</taxon>
        <taxon>Venustampulla</taxon>
    </lineage>
</organism>
<comment type="caution">
    <text evidence="1">The sequence shown here is derived from an EMBL/GenBank/DDBJ whole genome shotgun (WGS) entry which is preliminary data.</text>
</comment>
<dbReference type="PANTHER" id="PTHR21310">
    <property type="entry name" value="AMINOGLYCOSIDE PHOSPHOTRANSFERASE-RELATED-RELATED"/>
    <property type="match status" value="1"/>
</dbReference>
<gene>
    <name evidence="1" type="ORF">BP5553_02798</name>
</gene>
<dbReference type="GeneID" id="43595647"/>
<dbReference type="InterPro" id="IPR011009">
    <property type="entry name" value="Kinase-like_dom_sf"/>
</dbReference>
<dbReference type="OrthoDB" id="4177236at2759"/>
<evidence type="ECO:0000313" key="2">
    <source>
        <dbReference type="Proteomes" id="UP000254866"/>
    </source>
</evidence>
<dbReference type="AlphaFoldDB" id="A0A370TSJ3"/>
<keyword evidence="2" id="KW-1185">Reference proteome</keyword>
<proteinExistence type="predicted"/>
<dbReference type="EMBL" id="NPIC01000002">
    <property type="protein sequence ID" value="RDL38458.1"/>
    <property type="molecule type" value="Genomic_DNA"/>
</dbReference>